<reference evidence="11 12" key="1">
    <citation type="submission" date="2023-11" db="EMBL/GenBank/DDBJ databases">
        <title>Plant-associative lifestyle of Vibrio porteresiae and its evolutionary dynamics.</title>
        <authorList>
            <person name="Rameshkumar N."/>
            <person name="Kirti K."/>
        </authorList>
    </citation>
    <scope>NUCLEOTIDE SEQUENCE [LARGE SCALE GENOMIC DNA]</scope>
    <source>
        <strain evidence="11 12">MSSRF30</strain>
    </source>
</reference>
<feature type="region of interest" description="Disordered" evidence="6">
    <location>
        <begin position="379"/>
        <end position="398"/>
    </location>
</feature>
<feature type="transmembrane region" description="Helical" evidence="7">
    <location>
        <begin position="285"/>
        <end position="308"/>
    </location>
</feature>
<keyword evidence="12" id="KW-1185">Reference proteome</keyword>
<keyword evidence="7" id="KW-0812">Transmembrane</keyword>
<dbReference type="EMBL" id="CP138203">
    <property type="protein sequence ID" value="WPC75027.1"/>
    <property type="molecule type" value="Genomic_DNA"/>
</dbReference>
<dbReference type="Gene3D" id="1.10.287.950">
    <property type="entry name" value="Methyl-accepting chemotaxis protein"/>
    <property type="match status" value="1"/>
</dbReference>
<evidence type="ECO:0000313" key="12">
    <source>
        <dbReference type="Proteomes" id="UP001304071"/>
    </source>
</evidence>
<comment type="subcellular location">
    <subcellularLocation>
        <location evidence="1">Cell inner membrane</location>
        <topology evidence="1">Multi-pass membrane protein</topology>
    </subcellularLocation>
</comment>
<protein>
    <submittedName>
        <fullName evidence="11">Methyl-accepting chemotaxis protein</fullName>
    </submittedName>
</protein>
<dbReference type="PANTHER" id="PTHR32089:SF120">
    <property type="entry name" value="METHYL-ACCEPTING CHEMOTAXIS PROTEIN TLPQ"/>
    <property type="match status" value="1"/>
</dbReference>
<feature type="transmembrane region" description="Helical" evidence="7">
    <location>
        <begin position="20"/>
        <end position="39"/>
    </location>
</feature>
<dbReference type="InterPro" id="IPR004089">
    <property type="entry name" value="MCPsignal_dom"/>
</dbReference>
<dbReference type="InterPro" id="IPR003660">
    <property type="entry name" value="HAMP_dom"/>
</dbReference>
<keyword evidence="2" id="KW-0997">Cell inner membrane</keyword>
<dbReference type="Pfam" id="PF00672">
    <property type="entry name" value="HAMP"/>
    <property type="match status" value="1"/>
</dbReference>
<evidence type="ECO:0000259" key="8">
    <source>
        <dbReference type="PROSITE" id="PS50111"/>
    </source>
</evidence>
<evidence type="ECO:0000256" key="7">
    <source>
        <dbReference type="SAM" id="Phobius"/>
    </source>
</evidence>
<proteinExistence type="inferred from homology"/>
<feature type="domain" description="T-SNARE coiled-coil homology" evidence="9">
    <location>
        <begin position="553"/>
        <end position="615"/>
    </location>
</feature>
<dbReference type="PROSITE" id="PS50111">
    <property type="entry name" value="CHEMOTAXIS_TRANSDUC_2"/>
    <property type="match status" value="1"/>
</dbReference>
<evidence type="ECO:0000259" key="9">
    <source>
        <dbReference type="PROSITE" id="PS50192"/>
    </source>
</evidence>
<keyword evidence="7" id="KW-0472">Membrane</keyword>
<evidence type="ECO:0000256" key="2">
    <source>
        <dbReference type="ARBA" id="ARBA00022519"/>
    </source>
</evidence>
<evidence type="ECO:0000259" key="10">
    <source>
        <dbReference type="PROSITE" id="PS50885"/>
    </source>
</evidence>
<dbReference type="PANTHER" id="PTHR32089">
    <property type="entry name" value="METHYL-ACCEPTING CHEMOTAXIS PROTEIN MCPB"/>
    <property type="match status" value="1"/>
</dbReference>
<evidence type="ECO:0000256" key="6">
    <source>
        <dbReference type="SAM" id="MobiDB-lite"/>
    </source>
</evidence>
<gene>
    <name evidence="11" type="ORF">R8Z52_07470</name>
</gene>
<dbReference type="InterPro" id="IPR000727">
    <property type="entry name" value="T_SNARE_dom"/>
</dbReference>
<feature type="domain" description="Methyl-accepting transducer" evidence="8">
    <location>
        <begin position="366"/>
        <end position="602"/>
    </location>
</feature>
<keyword evidence="3 5" id="KW-0807">Transducer</keyword>
<organism evidence="11 12">
    <name type="scientific">Vibrio porteresiae DSM 19223</name>
    <dbReference type="NCBI Taxonomy" id="1123496"/>
    <lineage>
        <taxon>Bacteria</taxon>
        <taxon>Pseudomonadati</taxon>
        <taxon>Pseudomonadota</taxon>
        <taxon>Gammaproteobacteria</taxon>
        <taxon>Vibrionales</taxon>
        <taxon>Vibrionaceae</taxon>
        <taxon>Vibrio</taxon>
    </lineage>
</organism>
<dbReference type="PROSITE" id="PS50885">
    <property type="entry name" value="HAMP"/>
    <property type="match status" value="1"/>
</dbReference>
<dbReference type="Proteomes" id="UP001304071">
    <property type="component" value="Chromosome 1"/>
</dbReference>
<keyword evidence="7" id="KW-1133">Transmembrane helix</keyword>
<dbReference type="CDD" id="cd06225">
    <property type="entry name" value="HAMP"/>
    <property type="match status" value="1"/>
</dbReference>
<name>A0ABZ0QEY2_9VIBR</name>
<dbReference type="InterPro" id="IPR004090">
    <property type="entry name" value="Chemotax_Me-accpt_rcpt"/>
</dbReference>
<dbReference type="RefSeq" id="WP_261895421.1">
    <property type="nucleotide sequence ID" value="NZ_AP024895.1"/>
</dbReference>
<dbReference type="PROSITE" id="PS50192">
    <property type="entry name" value="T_SNARE"/>
    <property type="match status" value="1"/>
</dbReference>
<dbReference type="Pfam" id="PF00015">
    <property type="entry name" value="MCPsignal"/>
    <property type="match status" value="1"/>
</dbReference>
<evidence type="ECO:0000313" key="11">
    <source>
        <dbReference type="EMBL" id="WPC75027.1"/>
    </source>
</evidence>
<feature type="domain" description="HAMP" evidence="10">
    <location>
        <begin position="309"/>
        <end position="361"/>
    </location>
</feature>
<feature type="compositionally biased region" description="Polar residues" evidence="6">
    <location>
        <begin position="386"/>
        <end position="398"/>
    </location>
</feature>
<dbReference type="SMART" id="SM00283">
    <property type="entry name" value="MA"/>
    <property type="match status" value="1"/>
</dbReference>
<sequence length="638" mass="70588">MSLVHSWLQNRSVGYKLGCGFGLVILLSVIVAFAGNYSLKIVSNRGDKMAASYNIDMLLLTAKLSFNDYVATRNQASAETTLNNLKMMKSELIKERSLYVDQEDINQFDFSINNSDLLIENIHNQINSLSKSDQLKAQLDQSYDELATQVKRIFSGVEGEDSSFSTTTRGQALTILFNLSHYLTKTAVYAHTSEAMDISQDVVLNEQSLALINQLPAIARSFFMSEGLEQTLKSYDQELKALIEANRQYNDYAKTVETKGFEIINSIGKLVDSQKVKRIKDKEKAAYIATLVAAAAVIVGVLAAWLIWRMITQPLHETVKIAQRIADGDLREAVTTSRLDELGTLQNTIGHMTSMLNNLIAQIASLSGELSSATTQYSRSSKDNSQRMQNQQKESEQVATAMNQMSATVNEVAQYAEQASHATQEAGNVVDNGHHIVRDTAEKMRNLATNINSSAAAMEELKRHSDDVGNILDVINGVAEQTNLLALNAAIEAARAGESGRGFAVVADEVRNLASRTHQSIKEIETLIGRLQEGADQSLQSMQQSKEYSEATLERSHDLQQAFDQISAVIRRVQDMSVQIATSSEEQSLVSDDISQSMERVNVITQEVAEQALEGEQGMQSLLQRTQQLHELTTRFKI</sequence>
<dbReference type="CDD" id="cd11386">
    <property type="entry name" value="MCP_signal"/>
    <property type="match status" value="1"/>
</dbReference>
<evidence type="ECO:0000256" key="3">
    <source>
        <dbReference type="ARBA" id="ARBA00023224"/>
    </source>
</evidence>
<dbReference type="SUPFAM" id="SSF58104">
    <property type="entry name" value="Methyl-accepting chemotaxis protein (MCP) signaling domain"/>
    <property type="match status" value="1"/>
</dbReference>
<accession>A0ABZ0QEY2</accession>
<dbReference type="SMART" id="SM00304">
    <property type="entry name" value="HAMP"/>
    <property type="match status" value="1"/>
</dbReference>
<dbReference type="PRINTS" id="PR00260">
    <property type="entry name" value="CHEMTRNSDUCR"/>
</dbReference>
<evidence type="ECO:0000256" key="5">
    <source>
        <dbReference type="PROSITE-ProRule" id="PRU00284"/>
    </source>
</evidence>
<comment type="similarity">
    <text evidence="4">Belongs to the methyl-accepting chemotaxis (MCP) protein family.</text>
</comment>
<keyword evidence="2" id="KW-1003">Cell membrane</keyword>
<evidence type="ECO:0000256" key="1">
    <source>
        <dbReference type="ARBA" id="ARBA00004429"/>
    </source>
</evidence>
<evidence type="ECO:0000256" key="4">
    <source>
        <dbReference type="ARBA" id="ARBA00029447"/>
    </source>
</evidence>